<accession>A0A1X0XZA0</accession>
<evidence type="ECO:0000256" key="8">
    <source>
        <dbReference type="ARBA" id="ARBA00023136"/>
    </source>
</evidence>
<evidence type="ECO:0000313" key="15">
    <source>
        <dbReference type="EMBL" id="ORJ58261.1"/>
    </source>
</evidence>
<evidence type="ECO:0000256" key="6">
    <source>
        <dbReference type="ARBA" id="ARBA00022989"/>
    </source>
</evidence>
<sequence>MISLDITLVIQFVNFVILMAILNMVLYRPLRRMIEQRKETIEGNRRAADDLEASIEEKMTRYQQQLQEARLKGNQERAALRQAALEEESKTLGAAHEQASAKLQAIKEQVAAEAAVAREALKKETEALAGEIASKILGRKL</sequence>
<evidence type="ECO:0000256" key="13">
    <source>
        <dbReference type="HAMAP-Rule" id="MF_01398"/>
    </source>
</evidence>
<evidence type="ECO:0000256" key="3">
    <source>
        <dbReference type="ARBA" id="ARBA00022547"/>
    </source>
</evidence>
<comment type="function">
    <text evidence="10 13">F(1)F(0) ATP synthase produces ATP from ADP in the presence of a proton or sodium gradient. F-type ATPases consist of two structural domains, F(1) containing the extramembraneous catalytic core and F(0) containing the membrane proton channel, linked together by a central stalk and a peripheral stalk. During catalysis, ATP synthesis in the catalytic domain of F(1) is coupled via a rotary mechanism of the central stalk subunits to proton translocation.</text>
</comment>
<name>A0A1X0XZA0_9BACT</name>
<feature type="transmembrane region" description="Helical" evidence="13">
    <location>
        <begin position="6"/>
        <end position="27"/>
    </location>
</feature>
<keyword evidence="13" id="KW-1003">Cell membrane</keyword>
<evidence type="ECO:0000256" key="10">
    <source>
        <dbReference type="ARBA" id="ARBA00025198"/>
    </source>
</evidence>
<evidence type="ECO:0000313" key="16">
    <source>
        <dbReference type="Proteomes" id="UP000193136"/>
    </source>
</evidence>
<dbReference type="RefSeq" id="WP_085011130.1">
    <property type="nucleotide sequence ID" value="NZ_NAAD01000016.1"/>
</dbReference>
<dbReference type="CDD" id="cd06503">
    <property type="entry name" value="ATP-synt_Fo_b"/>
    <property type="match status" value="1"/>
</dbReference>
<keyword evidence="5 13" id="KW-0375">Hydrogen ion transport</keyword>
<reference evidence="15 16" key="1">
    <citation type="submission" date="2017-03" db="EMBL/GenBank/DDBJ databases">
        <title>Genome sequence of Geothermobacter sp. EPR-M, Deep-Sea Iron Reducer.</title>
        <authorList>
            <person name="Tully B."/>
            <person name="Savalia P."/>
            <person name="Abuyen K."/>
            <person name="Baughan C."/>
            <person name="Romero E."/>
            <person name="Ronkowski C."/>
            <person name="Torres B."/>
            <person name="Tremblay J."/>
            <person name="Trujillo A."/>
            <person name="Tyler M."/>
            <person name="Perez-Rodriguez I."/>
            <person name="Amend J."/>
        </authorList>
    </citation>
    <scope>NUCLEOTIDE SEQUENCE [LARGE SCALE GENOMIC DNA]</scope>
    <source>
        <strain evidence="15 16">EPR-M</strain>
    </source>
</reference>
<protein>
    <recommendedName>
        <fullName evidence="13">ATP synthase subunit b</fullName>
    </recommendedName>
    <alternativeName>
        <fullName evidence="13">ATP synthase F(0) sector subunit b</fullName>
    </alternativeName>
    <alternativeName>
        <fullName evidence="13">ATPase subunit I</fullName>
    </alternativeName>
    <alternativeName>
        <fullName evidence="13">F-type ATPase subunit b</fullName>
        <shortName evidence="13">F-ATPase subunit b</shortName>
    </alternativeName>
</protein>
<evidence type="ECO:0000256" key="7">
    <source>
        <dbReference type="ARBA" id="ARBA00023065"/>
    </source>
</evidence>
<evidence type="ECO:0000256" key="1">
    <source>
        <dbReference type="ARBA" id="ARBA00005513"/>
    </source>
</evidence>
<organism evidence="15 16">
    <name type="scientific">Geothermobacter hydrogeniphilus</name>
    <dbReference type="NCBI Taxonomy" id="1969733"/>
    <lineage>
        <taxon>Bacteria</taxon>
        <taxon>Pseudomonadati</taxon>
        <taxon>Thermodesulfobacteriota</taxon>
        <taxon>Desulfuromonadia</taxon>
        <taxon>Desulfuromonadales</taxon>
        <taxon>Geothermobacteraceae</taxon>
        <taxon>Geothermobacter</taxon>
    </lineage>
</organism>
<keyword evidence="6 13" id="KW-1133">Transmembrane helix</keyword>
<keyword evidence="8 13" id="KW-0472">Membrane</keyword>
<evidence type="ECO:0000256" key="14">
    <source>
        <dbReference type="RuleBase" id="RU003848"/>
    </source>
</evidence>
<evidence type="ECO:0000256" key="11">
    <source>
        <dbReference type="ARBA" id="ARBA00025614"/>
    </source>
</evidence>
<comment type="subunit">
    <text evidence="13">F-type ATPases have 2 components, F(1) - the catalytic core - and F(0) - the membrane proton channel. F(1) has five subunits: alpha(3), beta(3), gamma(1), delta(1), epsilon(1). F(0) has three main subunits: a(1), b(2) and c(10-14). The alpha and beta chains form an alternating ring which encloses part of the gamma chain. F(1) is attached to F(0) by a central stalk formed by the gamma and epsilon chains, while a peripheral stalk is formed by the delta and b chains.</text>
</comment>
<comment type="similarity">
    <text evidence="1 13 14">Belongs to the ATPase B chain family.</text>
</comment>
<proteinExistence type="inferred from homology"/>
<evidence type="ECO:0000256" key="9">
    <source>
        <dbReference type="ARBA" id="ARBA00023310"/>
    </source>
</evidence>
<dbReference type="AlphaFoldDB" id="A0A1X0XZA0"/>
<keyword evidence="9 13" id="KW-0066">ATP synthesis</keyword>
<keyword evidence="7 13" id="KW-0406">Ion transport</keyword>
<evidence type="ECO:0000256" key="2">
    <source>
        <dbReference type="ARBA" id="ARBA00022448"/>
    </source>
</evidence>
<keyword evidence="4 13" id="KW-0812">Transmembrane</keyword>
<dbReference type="HAMAP" id="MF_01398">
    <property type="entry name" value="ATP_synth_b_bprime"/>
    <property type="match status" value="1"/>
</dbReference>
<comment type="function">
    <text evidence="11">Component of the F(0) channel, it forms part of the peripheral stalk, linking F(1) to F(0). The b'-subunit is a diverged and duplicated form of b found in plants and photosynthetic bacteria.</text>
</comment>
<dbReference type="GO" id="GO:0012505">
    <property type="term" value="C:endomembrane system"/>
    <property type="evidence" value="ECO:0007669"/>
    <property type="project" value="UniProtKB-SubCell"/>
</dbReference>
<evidence type="ECO:0000256" key="12">
    <source>
        <dbReference type="ARBA" id="ARBA00037847"/>
    </source>
</evidence>
<dbReference type="GO" id="GO:0005886">
    <property type="term" value="C:plasma membrane"/>
    <property type="evidence" value="ECO:0007669"/>
    <property type="project" value="UniProtKB-SubCell"/>
</dbReference>
<dbReference type="OrthoDB" id="9794968at2"/>
<gene>
    <name evidence="13" type="primary">atpF</name>
    <name evidence="15" type="ORF">B5V00_12435</name>
</gene>
<comment type="subcellular location">
    <subcellularLocation>
        <location evidence="13">Cell membrane</location>
        <topology evidence="13">Single-pass membrane protein</topology>
    </subcellularLocation>
    <subcellularLocation>
        <location evidence="12">Endomembrane system</location>
        <topology evidence="12">Single-pass membrane protein</topology>
    </subcellularLocation>
</comment>
<dbReference type="Proteomes" id="UP000193136">
    <property type="component" value="Unassembled WGS sequence"/>
</dbReference>
<keyword evidence="16" id="KW-1185">Reference proteome</keyword>
<dbReference type="PANTHER" id="PTHR33445">
    <property type="entry name" value="ATP SYNTHASE SUBUNIT B', CHLOROPLASTIC"/>
    <property type="match status" value="1"/>
</dbReference>
<comment type="caution">
    <text evidence="15">The sequence shown here is derived from an EMBL/GenBank/DDBJ whole genome shotgun (WGS) entry which is preliminary data.</text>
</comment>
<dbReference type="Pfam" id="PF00430">
    <property type="entry name" value="ATP-synt_B"/>
    <property type="match status" value="1"/>
</dbReference>
<dbReference type="STRING" id="1969733.B5V00_12435"/>
<dbReference type="GO" id="GO:0045259">
    <property type="term" value="C:proton-transporting ATP synthase complex"/>
    <property type="evidence" value="ECO:0007669"/>
    <property type="project" value="UniProtKB-KW"/>
</dbReference>
<evidence type="ECO:0000256" key="5">
    <source>
        <dbReference type="ARBA" id="ARBA00022781"/>
    </source>
</evidence>
<dbReference type="PANTHER" id="PTHR33445:SF2">
    <property type="entry name" value="ATP SYNTHASE SUBUNIT B', CHLOROPLASTIC"/>
    <property type="match status" value="1"/>
</dbReference>
<dbReference type="EMBL" id="NAAD01000016">
    <property type="protein sequence ID" value="ORJ58261.1"/>
    <property type="molecule type" value="Genomic_DNA"/>
</dbReference>
<dbReference type="InterPro" id="IPR050059">
    <property type="entry name" value="ATP_synthase_B_chain"/>
</dbReference>
<dbReference type="InterPro" id="IPR002146">
    <property type="entry name" value="ATP_synth_b/b'su_bac/chlpt"/>
</dbReference>
<dbReference type="GO" id="GO:0046933">
    <property type="term" value="F:proton-transporting ATP synthase activity, rotational mechanism"/>
    <property type="evidence" value="ECO:0007669"/>
    <property type="project" value="UniProtKB-UniRule"/>
</dbReference>
<keyword evidence="2 13" id="KW-0813">Transport</keyword>
<dbReference type="GO" id="GO:0046961">
    <property type="term" value="F:proton-transporting ATPase activity, rotational mechanism"/>
    <property type="evidence" value="ECO:0007669"/>
    <property type="project" value="TreeGrafter"/>
</dbReference>
<evidence type="ECO:0000256" key="4">
    <source>
        <dbReference type="ARBA" id="ARBA00022692"/>
    </source>
</evidence>
<keyword evidence="3 13" id="KW-0138">CF(0)</keyword>